<sequence length="292" mass="30627">MNGRREPAGPDGAGPGRTGPDGAGPGRTGPDGAGPGRGSGPRAGWARRAGERAAEWWLRRRVAKPFRRYADEAREHAFLKLGPSRRRPLPELLAGCGALLLLTAVHLGQRVNDDSAERYQRVAAGVTTFEVTVDRDGWYGLWVEVPADRPYTPPARTGPVARTEPVTPGAAGLFGAPVEDPPYPVRRAGRPYTGHQLTLGSFGPGRYRITLLGAAGAPERHGTLAFGAQPATDDLASGPGPLGLVEWVTARSGLALFPVAAAVAGVRAWRTRAGRRTYAGAVGPYGVEGGRG</sequence>
<dbReference type="EMBL" id="JANUGQ010000009">
    <property type="protein sequence ID" value="MCS0636657.1"/>
    <property type="molecule type" value="Genomic_DNA"/>
</dbReference>
<comment type="caution">
    <text evidence="2">The sequence shown here is derived from an EMBL/GenBank/DDBJ whole genome shotgun (WGS) entry which is preliminary data.</text>
</comment>
<feature type="compositionally biased region" description="Gly residues" evidence="1">
    <location>
        <begin position="11"/>
        <end position="41"/>
    </location>
</feature>
<organism evidence="2 3">
    <name type="scientific">Streptomyces pyxinae</name>
    <dbReference type="NCBI Taxonomy" id="2970734"/>
    <lineage>
        <taxon>Bacteria</taxon>
        <taxon>Bacillati</taxon>
        <taxon>Actinomycetota</taxon>
        <taxon>Actinomycetes</taxon>
        <taxon>Kitasatosporales</taxon>
        <taxon>Streptomycetaceae</taxon>
        <taxon>Streptomyces</taxon>
    </lineage>
</organism>
<name>A0ABT2CGW2_9ACTN</name>
<evidence type="ECO:0000313" key="3">
    <source>
        <dbReference type="Proteomes" id="UP001431313"/>
    </source>
</evidence>
<gene>
    <name evidence="2" type="ORF">NX801_13505</name>
</gene>
<evidence type="ECO:0000313" key="2">
    <source>
        <dbReference type="EMBL" id="MCS0636657.1"/>
    </source>
</evidence>
<keyword evidence="3" id="KW-1185">Reference proteome</keyword>
<feature type="region of interest" description="Disordered" evidence="1">
    <location>
        <begin position="1"/>
        <end position="46"/>
    </location>
</feature>
<protein>
    <submittedName>
        <fullName evidence="2">Uncharacterized protein</fullName>
    </submittedName>
</protein>
<proteinExistence type="predicted"/>
<evidence type="ECO:0000256" key="1">
    <source>
        <dbReference type="SAM" id="MobiDB-lite"/>
    </source>
</evidence>
<reference evidence="2" key="1">
    <citation type="submission" date="2022-08" db="EMBL/GenBank/DDBJ databases">
        <authorList>
            <person name="Somphong A."/>
            <person name="Phongsopitanun W."/>
        </authorList>
    </citation>
    <scope>NUCLEOTIDE SEQUENCE</scope>
    <source>
        <strain evidence="2">LP05-1</strain>
    </source>
</reference>
<dbReference type="Proteomes" id="UP001431313">
    <property type="component" value="Unassembled WGS sequence"/>
</dbReference>
<dbReference type="RefSeq" id="WP_258787870.1">
    <property type="nucleotide sequence ID" value="NZ_JANUGQ010000009.1"/>
</dbReference>
<accession>A0ABT2CGW2</accession>